<feature type="region of interest" description="Disordered" evidence="1">
    <location>
        <begin position="1"/>
        <end position="27"/>
    </location>
</feature>
<reference evidence="2 3" key="1">
    <citation type="journal article" date="2018" name="Nat. Ecol. Evol.">
        <title>Pezizomycetes genomes reveal the molecular basis of ectomycorrhizal truffle lifestyle.</title>
        <authorList>
            <person name="Murat C."/>
            <person name="Payen T."/>
            <person name="Noel B."/>
            <person name="Kuo A."/>
            <person name="Morin E."/>
            <person name="Chen J."/>
            <person name="Kohler A."/>
            <person name="Krizsan K."/>
            <person name="Balestrini R."/>
            <person name="Da Silva C."/>
            <person name="Montanini B."/>
            <person name="Hainaut M."/>
            <person name="Levati E."/>
            <person name="Barry K.W."/>
            <person name="Belfiori B."/>
            <person name="Cichocki N."/>
            <person name="Clum A."/>
            <person name="Dockter R.B."/>
            <person name="Fauchery L."/>
            <person name="Guy J."/>
            <person name="Iotti M."/>
            <person name="Le Tacon F."/>
            <person name="Lindquist E.A."/>
            <person name="Lipzen A."/>
            <person name="Malagnac F."/>
            <person name="Mello A."/>
            <person name="Molinier V."/>
            <person name="Miyauchi S."/>
            <person name="Poulain J."/>
            <person name="Riccioni C."/>
            <person name="Rubini A."/>
            <person name="Sitrit Y."/>
            <person name="Splivallo R."/>
            <person name="Traeger S."/>
            <person name="Wang M."/>
            <person name="Zifcakova L."/>
            <person name="Wipf D."/>
            <person name="Zambonelli A."/>
            <person name="Paolocci F."/>
            <person name="Nowrousian M."/>
            <person name="Ottonello S."/>
            <person name="Baldrian P."/>
            <person name="Spatafora J.W."/>
            <person name="Henrissat B."/>
            <person name="Nagy L.G."/>
            <person name="Aury J.M."/>
            <person name="Wincker P."/>
            <person name="Grigoriev I.V."/>
            <person name="Bonfante P."/>
            <person name="Martin F.M."/>
        </authorList>
    </citation>
    <scope>NUCLEOTIDE SEQUENCE [LARGE SCALE GENOMIC DNA]</scope>
    <source>
        <strain evidence="2 3">RN42</strain>
    </source>
</reference>
<dbReference type="AlphaFoldDB" id="A0A3N4HLB1"/>
<keyword evidence="3" id="KW-1185">Reference proteome</keyword>
<evidence type="ECO:0000313" key="2">
    <source>
        <dbReference type="EMBL" id="RPA73676.1"/>
    </source>
</evidence>
<sequence>MPSKAKRAAPPPASTPKTSTKSYQSRLERLERKRLVFRSRVATLQERGAAANDAFSRLIMATMGKPAVAPAVPYGPIPFIEPVTPRTIPAAEEQMDVLEVCYQENRARFLWFETFVDGFQAWHDMRNPTKFWESYRFAKVQGLYSGKEPGSETEMVNLLLELKCGLPPGDMASRDERLVEFTTLYKAVAFVGKQ</sequence>
<proteinExistence type="predicted"/>
<protein>
    <submittedName>
        <fullName evidence="2">Uncharacterized protein</fullName>
    </submittedName>
</protein>
<accession>A0A3N4HLB1</accession>
<dbReference type="EMBL" id="ML119813">
    <property type="protein sequence ID" value="RPA73676.1"/>
    <property type="molecule type" value="Genomic_DNA"/>
</dbReference>
<gene>
    <name evidence="2" type="ORF">BJ508DRAFT_313545</name>
</gene>
<evidence type="ECO:0000313" key="3">
    <source>
        <dbReference type="Proteomes" id="UP000275078"/>
    </source>
</evidence>
<name>A0A3N4HLB1_ASCIM</name>
<dbReference type="Proteomes" id="UP000275078">
    <property type="component" value="Unassembled WGS sequence"/>
</dbReference>
<evidence type="ECO:0000256" key="1">
    <source>
        <dbReference type="SAM" id="MobiDB-lite"/>
    </source>
</evidence>
<organism evidence="2 3">
    <name type="scientific">Ascobolus immersus RN42</name>
    <dbReference type="NCBI Taxonomy" id="1160509"/>
    <lineage>
        <taxon>Eukaryota</taxon>
        <taxon>Fungi</taxon>
        <taxon>Dikarya</taxon>
        <taxon>Ascomycota</taxon>
        <taxon>Pezizomycotina</taxon>
        <taxon>Pezizomycetes</taxon>
        <taxon>Pezizales</taxon>
        <taxon>Ascobolaceae</taxon>
        <taxon>Ascobolus</taxon>
    </lineage>
</organism>